<evidence type="ECO:0008006" key="3">
    <source>
        <dbReference type="Google" id="ProtNLM"/>
    </source>
</evidence>
<dbReference type="Proteomes" id="UP001595859">
    <property type="component" value="Unassembled WGS sequence"/>
</dbReference>
<sequence>MLALVGRGLSNQEIGRELHLAEGP</sequence>
<proteinExistence type="predicted"/>
<accession>A0ABV9RY52</accession>
<reference evidence="2" key="1">
    <citation type="journal article" date="2019" name="Int. J. Syst. Evol. Microbiol.">
        <title>The Global Catalogue of Microorganisms (GCM) 10K type strain sequencing project: providing services to taxonomists for standard genome sequencing and annotation.</title>
        <authorList>
            <consortium name="The Broad Institute Genomics Platform"/>
            <consortium name="The Broad Institute Genome Sequencing Center for Infectious Disease"/>
            <person name="Wu L."/>
            <person name="Ma J."/>
        </authorList>
    </citation>
    <scope>NUCLEOTIDE SEQUENCE [LARGE SCALE GENOMIC DNA]</scope>
    <source>
        <strain evidence="2">ZS-22-S1</strain>
    </source>
</reference>
<evidence type="ECO:0000313" key="2">
    <source>
        <dbReference type="Proteomes" id="UP001595859"/>
    </source>
</evidence>
<gene>
    <name evidence="1" type="ORF">ACFPCV_06485</name>
</gene>
<keyword evidence="2" id="KW-1185">Reference proteome</keyword>
<dbReference type="RefSeq" id="WP_378055716.1">
    <property type="nucleotide sequence ID" value="NZ_JBHSIS010000003.1"/>
</dbReference>
<protein>
    <recommendedName>
        <fullName evidence="3">HTH luxR-type domain-containing protein</fullName>
    </recommendedName>
</protein>
<dbReference type="EMBL" id="JBHSIS010000003">
    <property type="protein sequence ID" value="MFC4853142.1"/>
    <property type="molecule type" value="Genomic_DNA"/>
</dbReference>
<organism evidence="1 2">
    <name type="scientific">Actinophytocola glycyrrhizae</name>
    <dbReference type="NCBI Taxonomy" id="2044873"/>
    <lineage>
        <taxon>Bacteria</taxon>
        <taxon>Bacillati</taxon>
        <taxon>Actinomycetota</taxon>
        <taxon>Actinomycetes</taxon>
        <taxon>Pseudonocardiales</taxon>
        <taxon>Pseudonocardiaceae</taxon>
    </lineage>
</organism>
<evidence type="ECO:0000313" key="1">
    <source>
        <dbReference type="EMBL" id="MFC4853142.1"/>
    </source>
</evidence>
<name>A0ABV9RY52_9PSEU</name>
<comment type="caution">
    <text evidence="1">The sequence shown here is derived from an EMBL/GenBank/DDBJ whole genome shotgun (WGS) entry which is preliminary data.</text>
</comment>